<dbReference type="Proteomes" id="UP000077469">
    <property type="component" value="Chromosome"/>
</dbReference>
<dbReference type="SUPFAM" id="SSF55874">
    <property type="entry name" value="ATPase domain of HSP90 chaperone/DNA topoisomerase II/histidine kinase"/>
    <property type="match status" value="1"/>
</dbReference>
<dbReference type="Gene3D" id="1.10.287.130">
    <property type="match status" value="1"/>
</dbReference>
<dbReference type="Pfam" id="PF00512">
    <property type="entry name" value="HisKA"/>
    <property type="match status" value="1"/>
</dbReference>
<dbReference type="CDD" id="cd00082">
    <property type="entry name" value="HisKA"/>
    <property type="match status" value="1"/>
</dbReference>
<dbReference type="InterPro" id="IPR005467">
    <property type="entry name" value="His_kinase_dom"/>
</dbReference>
<dbReference type="SMART" id="SM00387">
    <property type="entry name" value="HATPase_c"/>
    <property type="match status" value="1"/>
</dbReference>
<dbReference type="SUPFAM" id="SSF47384">
    <property type="entry name" value="Homodimeric domain of signal transducing histidine kinase"/>
    <property type="match status" value="1"/>
</dbReference>
<dbReference type="PRINTS" id="PR00344">
    <property type="entry name" value="BCTRLSENSOR"/>
</dbReference>
<feature type="domain" description="Histidine kinase" evidence="7">
    <location>
        <begin position="50"/>
        <end position="255"/>
    </location>
</feature>
<evidence type="ECO:0000256" key="3">
    <source>
        <dbReference type="ARBA" id="ARBA00022553"/>
    </source>
</evidence>
<dbReference type="InterPro" id="IPR036890">
    <property type="entry name" value="HATPase_C_sf"/>
</dbReference>
<dbReference type="SMART" id="SM00388">
    <property type="entry name" value="HisKA"/>
    <property type="match status" value="1"/>
</dbReference>
<name>A0A0X1KSQ6_9THEM</name>
<dbReference type="InterPro" id="IPR050351">
    <property type="entry name" value="BphY/WalK/GraS-like"/>
</dbReference>
<dbReference type="STRING" id="1123384.AJ81_09040"/>
<dbReference type="Gene3D" id="3.30.565.10">
    <property type="entry name" value="Histidine kinase-like ATPase, C-terminal domain"/>
    <property type="match status" value="1"/>
</dbReference>
<dbReference type="InterPro" id="IPR036097">
    <property type="entry name" value="HisK_dim/P_sf"/>
</dbReference>
<dbReference type="RefSeq" id="WP_231845470.1">
    <property type="nucleotide sequence ID" value="NC_022795.1"/>
</dbReference>
<dbReference type="PANTHER" id="PTHR45453:SF1">
    <property type="entry name" value="PHOSPHATE REGULON SENSOR PROTEIN PHOR"/>
    <property type="match status" value="1"/>
</dbReference>
<organism evidence="8 9">
    <name type="scientific">Pseudothermotoga hypogea DSM 11164 = NBRC 106472</name>
    <dbReference type="NCBI Taxonomy" id="1123384"/>
    <lineage>
        <taxon>Bacteria</taxon>
        <taxon>Thermotogati</taxon>
        <taxon>Thermotogota</taxon>
        <taxon>Thermotogae</taxon>
        <taxon>Thermotogales</taxon>
        <taxon>Thermotogaceae</taxon>
        <taxon>Pseudothermotoga</taxon>
    </lineage>
</organism>
<dbReference type="GO" id="GO:0016036">
    <property type="term" value="P:cellular response to phosphate starvation"/>
    <property type="evidence" value="ECO:0007669"/>
    <property type="project" value="TreeGrafter"/>
</dbReference>
<proteinExistence type="predicted"/>
<dbReference type="EC" id="2.7.13.3" evidence="2"/>
<dbReference type="PATRIC" id="fig|1123384.7.peg.1816"/>
<dbReference type="KEGG" id="phy:AJ81_09040"/>
<evidence type="ECO:0000313" key="9">
    <source>
        <dbReference type="Proteomes" id="UP000077469"/>
    </source>
</evidence>
<dbReference type="PaxDb" id="1123384-AJ81_09040"/>
<keyword evidence="3" id="KW-0597">Phosphoprotein</keyword>
<dbReference type="AlphaFoldDB" id="A0A0X1KSQ6"/>
<dbReference type="InterPro" id="IPR004358">
    <property type="entry name" value="Sig_transdc_His_kin-like_C"/>
</dbReference>
<evidence type="ECO:0000256" key="2">
    <source>
        <dbReference type="ARBA" id="ARBA00012438"/>
    </source>
</evidence>
<evidence type="ECO:0000256" key="5">
    <source>
        <dbReference type="ARBA" id="ARBA00022777"/>
    </source>
</evidence>
<gene>
    <name evidence="8" type="ORF">AJ81_09040</name>
</gene>
<evidence type="ECO:0000256" key="1">
    <source>
        <dbReference type="ARBA" id="ARBA00000085"/>
    </source>
</evidence>
<dbReference type="PANTHER" id="PTHR45453">
    <property type="entry name" value="PHOSPHATE REGULON SENSOR PROTEIN PHOR"/>
    <property type="match status" value="1"/>
</dbReference>
<keyword evidence="9" id="KW-1185">Reference proteome</keyword>
<dbReference type="InterPro" id="IPR003594">
    <property type="entry name" value="HATPase_dom"/>
</dbReference>
<sequence>MSATSWGEIIKEHRPVLLIRPDVLVFYPSEGDPWTEKQILSDSKTFFVNAVAHELFSPLSAVMGLLELAKEGDRVQENLLKMERHLNRMQRILEQLILLSKIEQENYQPFVRKIDLGQVLKEVVHEYEQRIAQKRLSLSLEKTNMMIEADEEALKIVLRNLISNAVKYAKESSHVEIKTIGDLLSVRDEGLGIPEQELKNVTARFYRAKNVRGISGSGLGLAIVKHILRRLNVTWAIHSKLNVGTTVFLELVGVEE</sequence>
<dbReference type="EMBL" id="CP007141">
    <property type="protein sequence ID" value="AJC74294.1"/>
    <property type="molecule type" value="Genomic_DNA"/>
</dbReference>
<dbReference type="Pfam" id="PF02518">
    <property type="entry name" value="HATPase_c"/>
    <property type="match status" value="1"/>
</dbReference>
<keyword evidence="4" id="KW-0808">Transferase</keyword>
<dbReference type="PROSITE" id="PS50109">
    <property type="entry name" value="HIS_KIN"/>
    <property type="match status" value="1"/>
</dbReference>
<dbReference type="GO" id="GO:0004721">
    <property type="term" value="F:phosphoprotein phosphatase activity"/>
    <property type="evidence" value="ECO:0007669"/>
    <property type="project" value="TreeGrafter"/>
</dbReference>
<dbReference type="CDD" id="cd00075">
    <property type="entry name" value="HATPase"/>
    <property type="match status" value="1"/>
</dbReference>
<evidence type="ECO:0000259" key="7">
    <source>
        <dbReference type="PROSITE" id="PS50109"/>
    </source>
</evidence>
<comment type="catalytic activity">
    <reaction evidence="1">
        <text>ATP + protein L-histidine = ADP + protein N-phospho-L-histidine.</text>
        <dbReference type="EC" id="2.7.13.3"/>
    </reaction>
</comment>
<protein>
    <recommendedName>
        <fullName evidence="2">histidine kinase</fullName>
        <ecNumber evidence="2">2.7.13.3</ecNumber>
    </recommendedName>
</protein>
<dbReference type="InterPro" id="IPR003661">
    <property type="entry name" value="HisK_dim/P_dom"/>
</dbReference>
<accession>A0A0X1KSQ6</accession>
<evidence type="ECO:0000256" key="4">
    <source>
        <dbReference type="ARBA" id="ARBA00022679"/>
    </source>
</evidence>
<reference evidence="8 9" key="1">
    <citation type="submission" date="2014-01" db="EMBL/GenBank/DDBJ databases">
        <title>Genome sequencing of Thermotog hypogea.</title>
        <authorList>
            <person name="Zhang X."/>
            <person name="Alvare G."/>
            <person name="Fristensky B."/>
            <person name="Chen L."/>
            <person name="Suen T."/>
            <person name="Chen Q."/>
            <person name="Ma K."/>
        </authorList>
    </citation>
    <scope>NUCLEOTIDE SEQUENCE [LARGE SCALE GENOMIC DNA]</scope>
    <source>
        <strain evidence="8 9">DSM 11164</strain>
    </source>
</reference>
<keyword evidence="6" id="KW-0902">Two-component regulatory system</keyword>
<evidence type="ECO:0000256" key="6">
    <source>
        <dbReference type="ARBA" id="ARBA00023012"/>
    </source>
</evidence>
<keyword evidence="5 8" id="KW-0418">Kinase</keyword>
<dbReference type="GO" id="GO:0005886">
    <property type="term" value="C:plasma membrane"/>
    <property type="evidence" value="ECO:0007669"/>
    <property type="project" value="TreeGrafter"/>
</dbReference>
<evidence type="ECO:0000313" key="8">
    <source>
        <dbReference type="EMBL" id="AJC74294.1"/>
    </source>
</evidence>
<dbReference type="GO" id="GO:0000155">
    <property type="term" value="F:phosphorelay sensor kinase activity"/>
    <property type="evidence" value="ECO:0007669"/>
    <property type="project" value="InterPro"/>
</dbReference>